<accession>X0YFL9</accession>
<dbReference type="EMBL" id="BART01004566">
    <property type="protein sequence ID" value="GAG54665.1"/>
    <property type="molecule type" value="Genomic_DNA"/>
</dbReference>
<gene>
    <name evidence="1" type="ORF">S01H4_11355</name>
</gene>
<feature type="non-terminal residue" evidence="1">
    <location>
        <position position="1"/>
    </location>
</feature>
<sequence>EILVEYLGLGNITGLGFDKNALSTYIHSHIIEDSNELYFSPDYTTLLKY</sequence>
<protein>
    <submittedName>
        <fullName evidence="1">Uncharacterized protein</fullName>
    </submittedName>
</protein>
<comment type="caution">
    <text evidence="1">The sequence shown here is derived from an EMBL/GenBank/DDBJ whole genome shotgun (WGS) entry which is preliminary data.</text>
</comment>
<organism evidence="1">
    <name type="scientific">marine sediment metagenome</name>
    <dbReference type="NCBI Taxonomy" id="412755"/>
    <lineage>
        <taxon>unclassified sequences</taxon>
        <taxon>metagenomes</taxon>
        <taxon>ecological metagenomes</taxon>
    </lineage>
</organism>
<reference evidence="1" key="1">
    <citation type="journal article" date="2014" name="Front. Microbiol.">
        <title>High frequency of phylogenetically diverse reductive dehalogenase-homologous genes in deep subseafloor sedimentary metagenomes.</title>
        <authorList>
            <person name="Kawai M."/>
            <person name="Futagami T."/>
            <person name="Toyoda A."/>
            <person name="Takaki Y."/>
            <person name="Nishi S."/>
            <person name="Hori S."/>
            <person name="Arai W."/>
            <person name="Tsubouchi T."/>
            <person name="Morono Y."/>
            <person name="Uchiyama I."/>
            <person name="Ito T."/>
            <person name="Fujiyama A."/>
            <person name="Inagaki F."/>
            <person name="Takami H."/>
        </authorList>
    </citation>
    <scope>NUCLEOTIDE SEQUENCE</scope>
    <source>
        <strain evidence="1">Expedition CK06-06</strain>
    </source>
</reference>
<evidence type="ECO:0000313" key="1">
    <source>
        <dbReference type="EMBL" id="GAG54665.1"/>
    </source>
</evidence>
<name>X0YFL9_9ZZZZ</name>
<proteinExistence type="predicted"/>
<dbReference type="AlphaFoldDB" id="X0YFL9"/>